<evidence type="ECO:0000256" key="1">
    <source>
        <dbReference type="ARBA" id="ARBA00023015"/>
    </source>
</evidence>
<dbReference type="Pfam" id="PF13305">
    <property type="entry name" value="TetR_C_33"/>
    <property type="match status" value="1"/>
</dbReference>
<sequence>MGRAQLTTATVIARAAELADTSGFDSVSLAAVARSFGVRTPSLYEHVRDLAALRDGVTALALDELATLISDAIAGRAREDALLGFCSAHRTYAQTRPGCWESLQRRAGPDAVSAPAAARMVHVIDAVLLGYGIREGDRTHATRIVGGAISGFLNLERIGSFAHSGPPVEQSWTELLDSLHFLLMHWHDRSPLDRTEPS</sequence>
<keyword evidence="3" id="KW-0804">Transcription</keyword>
<evidence type="ECO:0000256" key="3">
    <source>
        <dbReference type="ARBA" id="ARBA00023163"/>
    </source>
</evidence>
<dbReference type="InterPro" id="IPR025996">
    <property type="entry name" value="MT1864/Rv1816-like_C"/>
</dbReference>
<dbReference type="SUPFAM" id="SSF48498">
    <property type="entry name" value="Tetracyclin repressor-like, C-terminal domain"/>
    <property type="match status" value="1"/>
</dbReference>
<protein>
    <submittedName>
        <fullName evidence="6">TetR family transcriptional regulator</fullName>
    </submittedName>
</protein>
<name>A0A543HJ50_9MICO</name>
<dbReference type="Gene3D" id="1.10.357.10">
    <property type="entry name" value="Tetracycline Repressor, domain 2"/>
    <property type="match status" value="1"/>
</dbReference>
<dbReference type="InterPro" id="IPR009057">
    <property type="entry name" value="Homeodomain-like_sf"/>
</dbReference>
<dbReference type="PROSITE" id="PS50977">
    <property type="entry name" value="HTH_TETR_2"/>
    <property type="match status" value="1"/>
</dbReference>
<dbReference type="InterPro" id="IPR001647">
    <property type="entry name" value="HTH_TetR"/>
</dbReference>
<keyword evidence="2 4" id="KW-0238">DNA-binding</keyword>
<reference evidence="6 7" key="1">
    <citation type="submission" date="2019-06" db="EMBL/GenBank/DDBJ databases">
        <title>Genome sequencing of plant associated microbes to promote plant fitness in Sorghum bicolor and Oryza sativa.</title>
        <authorList>
            <person name="Coleman-Derr D."/>
        </authorList>
    </citation>
    <scope>NUCLEOTIDE SEQUENCE [LARGE SCALE GENOMIC DNA]</scope>
    <source>
        <strain evidence="6 7">KV-663</strain>
    </source>
</reference>
<accession>A0A543HJ50</accession>
<dbReference type="AlphaFoldDB" id="A0A543HJ50"/>
<evidence type="ECO:0000259" key="5">
    <source>
        <dbReference type="PROSITE" id="PS50977"/>
    </source>
</evidence>
<dbReference type="Gene3D" id="1.10.10.60">
    <property type="entry name" value="Homeodomain-like"/>
    <property type="match status" value="1"/>
</dbReference>
<evidence type="ECO:0000313" key="7">
    <source>
        <dbReference type="Proteomes" id="UP000316747"/>
    </source>
</evidence>
<dbReference type="SUPFAM" id="SSF46689">
    <property type="entry name" value="Homeodomain-like"/>
    <property type="match status" value="1"/>
</dbReference>
<dbReference type="InterPro" id="IPR036271">
    <property type="entry name" value="Tet_transcr_reg_TetR-rel_C_sf"/>
</dbReference>
<proteinExistence type="predicted"/>
<dbReference type="OrthoDB" id="71867at2"/>
<keyword evidence="1" id="KW-0805">Transcription regulation</keyword>
<evidence type="ECO:0000313" key="6">
    <source>
        <dbReference type="EMBL" id="TQM58337.1"/>
    </source>
</evidence>
<dbReference type="Proteomes" id="UP000316747">
    <property type="component" value="Unassembled WGS sequence"/>
</dbReference>
<dbReference type="GO" id="GO:0003677">
    <property type="term" value="F:DNA binding"/>
    <property type="evidence" value="ECO:0007669"/>
    <property type="project" value="UniProtKB-UniRule"/>
</dbReference>
<gene>
    <name evidence="6" type="ORF">FBY41_3700</name>
</gene>
<evidence type="ECO:0000256" key="4">
    <source>
        <dbReference type="PROSITE-ProRule" id="PRU00335"/>
    </source>
</evidence>
<comment type="caution">
    <text evidence="6">The sequence shown here is derived from an EMBL/GenBank/DDBJ whole genome shotgun (WGS) entry which is preliminary data.</text>
</comment>
<organism evidence="6 7">
    <name type="scientific">Humibacillus xanthopallidus</name>
    <dbReference type="NCBI Taxonomy" id="412689"/>
    <lineage>
        <taxon>Bacteria</taxon>
        <taxon>Bacillati</taxon>
        <taxon>Actinomycetota</taxon>
        <taxon>Actinomycetes</taxon>
        <taxon>Micrococcales</taxon>
        <taxon>Intrasporangiaceae</taxon>
        <taxon>Humibacillus</taxon>
    </lineage>
</organism>
<dbReference type="RefSeq" id="WP_141845713.1">
    <property type="nucleotide sequence ID" value="NZ_VFPM01000003.1"/>
</dbReference>
<dbReference type="EMBL" id="VFPM01000003">
    <property type="protein sequence ID" value="TQM58337.1"/>
    <property type="molecule type" value="Genomic_DNA"/>
</dbReference>
<evidence type="ECO:0000256" key="2">
    <source>
        <dbReference type="ARBA" id="ARBA00023125"/>
    </source>
</evidence>
<feature type="DNA-binding region" description="H-T-H motif" evidence="4">
    <location>
        <begin position="28"/>
        <end position="47"/>
    </location>
</feature>
<feature type="domain" description="HTH tetR-type" evidence="5">
    <location>
        <begin position="5"/>
        <end position="65"/>
    </location>
</feature>
<keyword evidence="7" id="KW-1185">Reference proteome</keyword>